<dbReference type="InterPro" id="IPR003131">
    <property type="entry name" value="T1-type_BTB"/>
</dbReference>
<dbReference type="GO" id="GO:0051260">
    <property type="term" value="P:protein homooligomerization"/>
    <property type="evidence" value="ECO:0007669"/>
    <property type="project" value="InterPro"/>
</dbReference>
<evidence type="ECO:0000313" key="3">
    <source>
        <dbReference type="Proteomes" id="UP000031036"/>
    </source>
</evidence>
<dbReference type="InterPro" id="IPR011333">
    <property type="entry name" value="SKP1/BTB/POZ_sf"/>
</dbReference>
<dbReference type="AlphaFoldDB" id="A0A0B2UJB9"/>
<comment type="caution">
    <text evidence="2">The sequence shown here is derived from an EMBL/GenBank/DDBJ whole genome shotgun (WGS) entry which is preliminary data.</text>
</comment>
<dbReference type="EMBL" id="JPKZ01022628">
    <property type="protein sequence ID" value="KHN71171.1"/>
    <property type="molecule type" value="Genomic_DNA"/>
</dbReference>
<keyword evidence="3" id="KW-1185">Reference proteome</keyword>
<dbReference type="SUPFAM" id="SSF54695">
    <property type="entry name" value="POZ domain"/>
    <property type="match status" value="1"/>
</dbReference>
<organism evidence="2 3">
    <name type="scientific">Toxocara canis</name>
    <name type="common">Canine roundworm</name>
    <dbReference type="NCBI Taxonomy" id="6265"/>
    <lineage>
        <taxon>Eukaryota</taxon>
        <taxon>Metazoa</taxon>
        <taxon>Ecdysozoa</taxon>
        <taxon>Nematoda</taxon>
        <taxon>Chromadorea</taxon>
        <taxon>Rhabditida</taxon>
        <taxon>Spirurina</taxon>
        <taxon>Ascaridomorpha</taxon>
        <taxon>Ascaridoidea</taxon>
        <taxon>Toxocaridae</taxon>
        <taxon>Toxocara</taxon>
    </lineage>
</organism>
<gene>
    <name evidence="2" type="primary">KCNB1</name>
    <name evidence="2" type="ORF">Tcan_02445</name>
</gene>
<feature type="domain" description="Potassium channel tetramerisation-type BTB" evidence="1">
    <location>
        <begin position="2"/>
        <end position="44"/>
    </location>
</feature>
<evidence type="ECO:0000259" key="1">
    <source>
        <dbReference type="Pfam" id="PF02214"/>
    </source>
</evidence>
<dbReference type="OrthoDB" id="415460at2759"/>
<dbReference type="Proteomes" id="UP000031036">
    <property type="component" value="Unassembled WGS sequence"/>
</dbReference>
<dbReference type="Gene3D" id="3.30.710.10">
    <property type="entry name" value="Potassium Channel Kv1.1, Chain A"/>
    <property type="match status" value="1"/>
</dbReference>
<protein>
    <submittedName>
        <fullName evidence="2">Potassium voltage-gated channel subfamily B member 1</fullName>
    </submittedName>
</protein>
<dbReference type="Pfam" id="PF02214">
    <property type="entry name" value="BTB_2"/>
    <property type="match status" value="1"/>
</dbReference>
<reference evidence="2 3" key="1">
    <citation type="submission" date="2014-11" db="EMBL/GenBank/DDBJ databases">
        <title>Genetic blueprint of the zoonotic pathogen Toxocara canis.</title>
        <authorList>
            <person name="Zhu X.-Q."/>
            <person name="Korhonen P.K."/>
            <person name="Cai H."/>
            <person name="Young N.D."/>
            <person name="Nejsum P."/>
            <person name="von Samson-Himmelstjerna G."/>
            <person name="Boag P.R."/>
            <person name="Tan P."/>
            <person name="Li Q."/>
            <person name="Min J."/>
            <person name="Yang Y."/>
            <person name="Wang X."/>
            <person name="Fang X."/>
            <person name="Hall R.S."/>
            <person name="Hofmann A."/>
            <person name="Sternberg P.W."/>
            <person name="Jex A.R."/>
            <person name="Gasser R.B."/>
        </authorList>
    </citation>
    <scope>NUCLEOTIDE SEQUENCE [LARGE SCALE GENOMIC DNA]</scope>
    <source>
        <strain evidence="2">PN_DK_2014</strain>
    </source>
</reference>
<accession>A0A0B2UJB9</accession>
<sequence>GKVFEPVYDFLTTGHFHRPGDICRERLYRELEFWKIKRDFFAPCCMSMAIEEEDSGDDAPKGSYQSIEYDDQFDGLWCSNPRRQLWLLMEDPSSGTTAKVRALICSFHLG</sequence>
<feature type="non-terminal residue" evidence="2">
    <location>
        <position position="1"/>
    </location>
</feature>
<name>A0A0B2UJB9_TOXCA</name>
<evidence type="ECO:0000313" key="2">
    <source>
        <dbReference type="EMBL" id="KHN71171.1"/>
    </source>
</evidence>
<dbReference type="STRING" id="6265.A0A0B2UJB9"/>
<proteinExistence type="predicted"/>